<proteinExistence type="predicted"/>
<dbReference type="EMBL" id="JASBNA010000002">
    <property type="protein sequence ID" value="KAK7694772.1"/>
    <property type="molecule type" value="Genomic_DNA"/>
</dbReference>
<comment type="caution">
    <text evidence="2">The sequence shown here is derived from an EMBL/GenBank/DDBJ whole genome shotgun (WGS) entry which is preliminary data.</text>
</comment>
<sequence length="76" mass="8217">MSTAPGHNPARASTSTVQANGHAGSSTEAFNQAQLFAGHTGTSRGCLDARTEPPRFQYTRDECQYQSLHDPVFFTT</sequence>
<feature type="compositionally biased region" description="Polar residues" evidence="1">
    <location>
        <begin position="1"/>
        <end position="34"/>
    </location>
</feature>
<evidence type="ECO:0000313" key="2">
    <source>
        <dbReference type="EMBL" id="KAK7694772.1"/>
    </source>
</evidence>
<dbReference type="AlphaFoldDB" id="A0AAW0GS75"/>
<gene>
    <name evidence="2" type="ORF">QCA50_001960</name>
</gene>
<keyword evidence="3" id="KW-1185">Reference proteome</keyword>
<name>A0AAW0GS75_9APHY</name>
<dbReference type="Proteomes" id="UP001385951">
    <property type="component" value="Unassembled WGS sequence"/>
</dbReference>
<evidence type="ECO:0000313" key="3">
    <source>
        <dbReference type="Proteomes" id="UP001385951"/>
    </source>
</evidence>
<protein>
    <submittedName>
        <fullName evidence="2">Uncharacterized protein</fullName>
    </submittedName>
</protein>
<feature type="region of interest" description="Disordered" evidence="1">
    <location>
        <begin position="1"/>
        <end position="35"/>
    </location>
</feature>
<organism evidence="2 3">
    <name type="scientific">Cerrena zonata</name>
    <dbReference type="NCBI Taxonomy" id="2478898"/>
    <lineage>
        <taxon>Eukaryota</taxon>
        <taxon>Fungi</taxon>
        <taxon>Dikarya</taxon>
        <taxon>Basidiomycota</taxon>
        <taxon>Agaricomycotina</taxon>
        <taxon>Agaricomycetes</taxon>
        <taxon>Polyporales</taxon>
        <taxon>Cerrenaceae</taxon>
        <taxon>Cerrena</taxon>
    </lineage>
</organism>
<reference evidence="2 3" key="1">
    <citation type="submission" date="2022-09" db="EMBL/GenBank/DDBJ databases">
        <authorList>
            <person name="Palmer J.M."/>
        </authorList>
    </citation>
    <scope>NUCLEOTIDE SEQUENCE [LARGE SCALE GENOMIC DNA]</scope>
    <source>
        <strain evidence="2 3">DSM 7382</strain>
    </source>
</reference>
<accession>A0AAW0GS75</accession>
<evidence type="ECO:0000256" key="1">
    <source>
        <dbReference type="SAM" id="MobiDB-lite"/>
    </source>
</evidence>